<evidence type="ECO:0000256" key="3">
    <source>
        <dbReference type="ARBA" id="ARBA00022691"/>
    </source>
</evidence>
<proteinExistence type="predicted"/>
<dbReference type="SUPFAM" id="SSF102114">
    <property type="entry name" value="Radical SAM enzymes"/>
    <property type="match status" value="1"/>
</dbReference>
<evidence type="ECO:0000256" key="4">
    <source>
        <dbReference type="ARBA" id="ARBA00022723"/>
    </source>
</evidence>
<dbReference type="InterPro" id="IPR058240">
    <property type="entry name" value="rSAM_sf"/>
</dbReference>
<keyword evidence="6" id="KW-0411">Iron-sulfur</keyword>
<dbReference type="SMART" id="SM00729">
    <property type="entry name" value="Elp3"/>
    <property type="match status" value="1"/>
</dbReference>
<evidence type="ECO:0000256" key="6">
    <source>
        <dbReference type="ARBA" id="ARBA00023014"/>
    </source>
</evidence>
<dbReference type="GO" id="GO:0003824">
    <property type="term" value="F:catalytic activity"/>
    <property type="evidence" value="ECO:0007669"/>
    <property type="project" value="InterPro"/>
</dbReference>
<organism evidence="8">
    <name type="scientific">Geobacter metallireducens</name>
    <dbReference type="NCBI Taxonomy" id="28232"/>
    <lineage>
        <taxon>Bacteria</taxon>
        <taxon>Pseudomonadati</taxon>
        <taxon>Thermodesulfobacteriota</taxon>
        <taxon>Desulfuromonadia</taxon>
        <taxon>Geobacterales</taxon>
        <taxon>Geobacteraceae</taxon>
        <taxon>Geobacter</taxon>
    </lineage>
</organism>
<accession>A0A831XK93</accession>
<dbReference type="PROSITE" id="PS51918">
    <property type="entry name" value="RADICAL_SAM"/>
    <property type="match status" value="1"/>
</dbReference>
<evidence type="ECO:0000259" key="7">
    <source>
        <dbReference type="PROSITE" id="PS51918"/>
    </source>
</evidence>
<evidence type="ECO:0000256" key="1">
    <source>
        <dbReference type="ARBA" id="ARBA00001966"/>
    </source>
</evidence>
<dbReference type="InterPro" id="IPR013785">
    <property type="entry name" value="Aldolase_TIM"/>
</dbReference>
<dbReference type="AlphaFoldDB" id="A0A831XK93"/>
<gene>
    <name evidence="8" type="ORF">ENQ87_01345</name>
</gene>
<evidence type="ECO:0000256" key="2">
    <source>
        <dbReference type="ARBA" id="ARBA00022485"/>
    </source>
</evidence>
<evidence type="ECO:0000256" key="5">
    <source>
        <dbReference type="ARBA" id="ARBA00023004"/>
    </source>
</evidence>
<protein>
    <submittedName>
        <fullName evidence="8">Radical SAM protein</fullName>
    </submittedName>
</protein>
<keyword evidence="3" id="KW-0949">S-adenosyl-L-methionine</keyword>
<dbReference type="GO" id="GO:0046872">
    <property type="term" value="F:metal ion binding"/>
    <property type="evidence" value="ECO:0007669"/>
    <property type="project" value="UniProtKB-KW"/>
</dbReference>
<dbReference type="InterPro" id="IPR007197">
    <property type="entry name" value="rSAM"/>
</dbReference>
<sequence>MKRKTLPKLLYADPRGNIFDHPTLCMAGMSGPEAVLPESVELIPLPEGSRLFTIPDTPPVAWDEQQRKFVTVATVREGRRTVPVQAVSAFMAPGYMRTLLPACDYGRKKVHLPLWSYTAVGWDEERDCFVVAASRVDTNDNWNPCNYDDRKLDPLVRQRLAEMPDNRLLEQLARCAVDYHCFAAKNLFFRRWEAPLPTSPACNSRCLGCISLQPSDCCPSNHERIGFVPTPEEIVELALPHLEQAPEAIVSYGQGCEGDPIMQADTVAEATRRLKKATSRGTVNFNSNGSFPDRIALLCDAGMDSMRFSMNSVREEFYDRYYRPVGYRFADVKESVRVAKERGLFVMINYLVSPGLSDSADEVEALLRFIGDTGVDMIQMRNLSIDPDFYNKRMGVTGRGIGMYRMLERVKREFPRIQYGYYNRTRENFYPEGLEKSWPIPVSTGRRNR</sequence>
<dbReference type="Pfam" id="PF04055">
    <property type="entry name" value="Radical_SAM"/>
    <property type="match status" value="1"/>
</dbReference>
<keyword evidence="4" id="KW-0479">Metal-binding</keyword>
<dbReference type="SFLD" id="SFLDS00029">
    <property type="entry name" value="Radical_SAM"/>
    <property type="match status" value="1"/>
</dbReference>
<dbReference type="CDD" id="cd01335">
    <property type="entry name" value="Radical_SAM"/>
    <property type="match status" value="1"/>
</dbReference>
<keyword evidence="5" id="KW-0408">Iron</keyword>
<dbReference type="PANTHER" id="PTHR30352">
    <property type="entry name" value="PYRUVATE FORMATE-LYASE-ACTIVATING ENZYME"/>
    <property type="match status" value="1"/>
</dbReference>
<evidence type="ECO:0000313" key="8">
    <source>
        <dbReference type="EMBL" id="HEN41008.1"/>
    </source>
</evidence>
<dbReference type="EMBL" id="DSOV01000006">
    <property type="protein sequence ID" value="HEN41008.1"/>
    <property type="molecule type" value="Genomic_DNA"/>
</dbReference>
<feature type="domain" description="Radical SAM core" evidence="7">
    <location>
        <begin position="188"/>
        <end position="432"/>
    </location>
</feature>
<dbReference type="SFLD" id="SFLDG01109">
    <property type="entry name" value="Uncharacterised_Radical_SAM_Su"/>
    <property type="match status" value="1"/>
</dbReference>
<dbReference type="InterPro" id="IPR006638">
    <property type="entry name" value="Elp3/MiaA/NifB-like_rSAM"/>
</dbReference>
<dbReference type="GO" id="GO:0051539">
    <property type="term" value="F:4 iron, 4 sulfur cluster binding"/>
    <property type="evidence" value="ECO:0007669"/>
    <property type="project" value="UniProtKB-KW"/>
</dbReference>
<reference evidence="8" key="1">
    <citation type="journal article" date="2020" name="mSystems">
        <title>Genome- and Community-Level Interaction Insights into Carbon Utilization and Element Cycling Functions of Hydrothermarchaeota in Hydrothermal Sediment.</title>
        <authorList>
            <person name="Zhou Z."/>
            <person name="Liu Y."/>
            <person name="Xu W."/>
            <person name="Pan J."/>
            <person name="Luo Z.H."/>
            <person name="Li M."/>
        </authorList>
    </citation>
    <scope>NUCLEOTIDE SEQUENCE [LARGE SCALE GENOMIC DNA]</scope>
    <source>
        <strain evidence="8">SpSt-349</strain>
    </source>
</reference>
<dbReference type="Gene3D" id="3.20.20.70">
    <property type="entry name" value="Aldolase class I"/>
    <property type="match status" value="1"/>
</dbReference>
<dbReference type="InterPro" id="IPR034457">
    <property type="entry name" value="Organic_radical-activating"/>
</dbReference>
<dbReference type="PANTHER" id="PTHR30352:SF5">
    <property type="entry name" value="PYRUVATE FORMATE-LYASE 1-ACTIVATING ENZYME"/>
    <property type="match status" value="1"/>
</dbReference>
<name>A0A831XK93_GEOME</name>
<keyword evidence="2" id="KW-0004">4Fe-4S</keyword>
<comment type="cofactor">
    <cofactor evidence="1">
        <name>[4Fe-4S] cluster</name>
        <dbReference type="ChEBI" id="CHEBI:49883"/>
    </cofactor>
</comment>
<comment type="caution">
    <text evidence="8">The sequence shown here is derived from an EMBL/GenBank/DDBJ whole genome shotgun (WGS) entry which is preliminary data.</text>
</comment>